<evidence type="ECO:0000313" key="1">
    <source>
        <dbReference type="EMBL" id="MFC5345325.1"/>
    </source>
</evidence>
<accession>A0ABW0FUC2</accession>
<comment type="caution">
    <text evidence="1">The sequence shown here is derived from an EMBL/GenBank/DDBJ whole genome shotgun (WGS) entry which is preliminary data.</text>
</comment>
<name>A0ABW0FUC2_9CAUL</name>
<dbReference type="Proteomes" id="UP001596152">
    <property type="component" value="Unassembled WGS sequence"/>
</dbReference>
<keyword evidence="2" id="KW-1185">Reference proteome</keyword>
<proteinExistence type="predicted"/>
<dbReference type="RefSeq" id="WP_374039456.1">
    <property type="nucleotide sequence ID" value="NZ_CP169082.1"/>
</dbReference>
<gene>
    <name evidence="1" type="ORF">ACFPIE_15515</name>
</gene>
<sequence length="89" mass="9844">MGRGVTALPNWSWDEVEAALRRLSHTSATEEVLESLLVEIQARQPRLSREDLLHELLCLGWILAQAHVSAIAHHPPVSFASSSSPPWPS</sequence>
<dbReference type="EMBL" id="JBHSLF010000046">
    <property type="protein sequence ID" value="MFC5345325.1"/>
    <property type="molecule type" value="Genomic_DNA"/>
</dbReference>
<reference evidence="2" key="1">
    <citation type="journal article" date="2019" name="Int. J. Syst. Evol. Microbiol.">
        <title>The Global Catalogue of Microorganisms (GCM) 10K type strain sequencing project: providing services to taxonomists for standard genome sequencing and annotation.</title>
        <authorList>
            <consortium name="The Broad Institute Genomics Platform"/>
            <consortium name="The Broad Institute Genome Sequencing Center for Infectious Disease"/>
            <person name="Wu L."/>
            <person name="Ma J."/>
        </authorList>
    </citation>
    <scope>NUCLEOTIDE SEQUENCE [LARGE SCALE GENOMIC DNA]</scope>
    <source>
        <strain evidence="2">JCM 12125</strain>
    </source>
</reference>
<evidence type="ECO:0000313" key="2">
    <source>
        <dbReference type="Proteomes" id="UP001596152"/>
    </source>
</evidence>
<protein>
    <recommendedName>
        <fullName evidence="3">Ribbon-helix-helix domain-containing protein</fullName>
    </recommendedName>
</protein>
<evidence type="ECO:0008006" key="3">
    <source>
        <dbReference type="Google" id="ProtNLM"/>
    </source>
</evidence>
<organism evidence="1 2">
    <name type="scientific">Brevundimonas staleyi</name>
    <dbReference type="NCBI Taxonomy" id="74326"/>
    <lineage>
        <taxon>Bacteria</taxon>
        <taxon>Pseudomonadati</taxon>
        <taxon>Pseudomonadota</taxon>
        <taxon>Alphaproteobacteria</taxon>
        <taxon>Caulobacterales</taxon>
        <taxon>Caulobacteraceae</taxon>
        <taxon>Brevundimonas</taxon>
    </lineage>
</organism>